<dbReference type="SMART" id="SM01120">
    <property type="entry name" value="Dak2"/>
    <property type="match status" value="1"/>
</dbReference>
<evidence type="ECO:0000313" key="2">
    <source>
        <dbReference type="EMBL" id="MBS2126141.1"/>
    </source>
</evidence>
<gene>
    <name evidence="2" type="ORF">J8J04_00165</name>
</gene>
<dbReference type="PANTHER" id="PTHR33434">
    <property type="entry name" value="DEGV DOMAIN-CONTAINING PROTEIN DR_1986-RELATED"/>
    <property type="match status" value="1"/>
</dbReference>
<feature type="domain" description="DhaL" evidence="1">
    <location>
        <begin position="13"/>
        <end position="207"/>
    </location>
</feature>
<keyword evidence="3" id="KW-1185">Reference proteome</keyword>
<dbReference type="PROSITE" id="PS51480">
    <property type="entry name" value="DHAL"/>
    <property type="match status" value="1"/>
</dbReference>
<dbReference type="SMART" id="SM01121">
    <property type="entry name" value="Dak1_2"/>
    <property type="match status" value="1"/>
</dbReference>
<dbReference type="RefSeq" id="WP_212330658.1">
    <property type="nucleotide sequence ID" value="NZ_JAGVRH010000001.1"/>
</dbReference>
<dbReference type="InterPro" id="IPR050270">
    <property type="entry name" value="DegV_domain_contain"/>
</dbReference>
<evidence type="ECO:0000313" key="3">
    <source>
        <dbReference type="Proteomes" id="UP000811481"/>
    </source>
</evidence>
<dbReference type="PANTHER" id="PTHR33434:SF4">
    <property type="entry name" value="PHOSPHATASE PROTEIN"/>
    <property type="match status" value="1"/>
</dbReference>
<dbReference type="NCBIfam" id="TIGR03599">
    <property type="entry name" value="YloV"/>
    <property type="match status" value="1"/>
</dbReference>
<organism evidence="2 3">
    <name type="scientific">'Fragaria x ananassa' phyllody phytoplasma</name>
    <dbReference type="NCBI Taxonomy" id="2358428"/>
    <lineage>
        <taxon>Bacteria</taxon>
        <taxon>Bacillati</taxon>
        <taxon>Mycoplasmatota</taxon>
        <taxon>Mollicutes</taxon>
        <taxon>Acholeplasmatales</taxon>
        <taxon>Acholeplasmataceae</taxon>
        <taxon>Candidatus Phytoplasma</taxon>
        <taxon>16SrXIII (Mexican periwinkle virescence group)</taxon>
    </lineage>
</organism>
<dbReference type="InterPro" id="IPR019986">
    <property type="entry name" value="YloV-like"/>
</dbReference>
<dbReference type="Pfam" id="PF21645">
    <property type="entry name" value="FakA-like_M"/>
    <property type="match status" value="1"/>
</dbReference>
<protein>
    <submittedName>
        <fullName evidence="2">DAK2 domain-containing protein</fullName>
    </submittedName>
</protein>
<accession>A0ABS5K2P5</accession>
<name>A0ABS5K2P5_9MOLU</name>
<proteinExistence type="predicted"/>
<evidence type="ECO:0000259" key="1">
    <source>
        <dbReference type="PROSITE" id="PS51480"/>
    </source>
</evidence>
<dbReference type="InterPro" id="IPR004007">
    <property type="entry name" value="DhaL_dom"/>
</dbReference>
<sequence>MKQKQMIKNIDGQLFKNMIINGAINLQNNYHQIDNLNVFPVPDRDTGTNMKITMMSGVKAIQNLTTNSIVEISQILSKALLMGAKGNSGVILSQFFAGMAATFIQLQKKNINLVEFVQSLENGYQKAYQAIIKPTEGTILTVFREAIKETVKHTNQFKTITDVIANFLSNAQNTLIQTTDLLPVLKQAGVVDSGGAGFVEILKGILRFLQEGKNIKIQDHASSKYETAHHIKHLGQIDIKYTYCTEYIFKLKNSDQIDMEQLKTYFLKKGDSLVLVQDQEVLKIHIHTNKPGAILEKLLKYGDLQISKIDNMKEQHHQVLHEKSNILNQTTISKSKNGILTQEQQENKYYLIAFVKDSKTKKLLEEFKVNQIIKQQDFSKTTLVNLINQNKVPYIVVLPNSSEIFTSLTQNKIKTSKEQPQIIILPTKNIAQTHSALLAFDQSLTWDQNYQNIKATLKNMKTGKIIASYRVNKQIQINNQINIKNINEKDYVSIYEDKVVSTNPNKYKVISELLQKMITPDHTFLTIFYNTSITDPQELEKIEKYLNQTYDFIEVETIENDHDSDPYLVSLE</sequence>
<reference evidence="2" key="1">
    <citation type="submission" date="2021-04" db="EMBL/GenBank/DDBJ databases">
        <title>Draft genome sequence of StrPh-CL8, a phytoplasma strain causing strawberry phyllody in Chile.</title>
        <authorList>
            <person name="Cui W."/>
            <person name="Zamorano A."/>
            <person name="Fiore N."/>
        </authorList>
    </citation>
    <scope>NUCLEOTIDE SEQUENCE [LARGE SCALE GENOMIC DNA]</scope>
    <source>
        <strain evidence="2">StrPh-Cl</strain>
    </source>
</reference>
<dbReference type="Pfam" id="PF13684">
    <property type="entry name" value="FakA-like_C"/>
    <property type="match status" value="1"/>
</dbReference>
<dbReference type="SUPFAM" id="SSF101473">
    <property type="entry name" value="DhaL-like"/>
    <property type="match status" value="1"/>
</dbReference>
<dbReference type="Pfam" id="PF02734">
    <property type="entry name" value="Dak2"/>
    <property type="match status" value="1"/>
</dbReference>
<dbReference type="Gene3D" id="1.25.40.340">
    <property type="match status" value="1"/>
</dbReference>
<dbReference type="EMBL" id="JAGVRH010000001">
    <property type="protein sequence ID" value="MBS2126141.1"/>
    <property type="molecule type" value="Genomic_DNA"/>
</dbReference>
<dbReference type="InterPro" id="IPR048394">
    <property type="entry name" value="FakA-like_M"/>
</dbReference>
<dbReference type="InterPro" id="IPR033470">
    <property type="entry name" value="FakA-like_C"/>
</dbReference>
<dbReference type="InterPro" id="IPR036117">
    <property type="entry name" value="DhaL_dom_sf"/>
</dbReference>
<dbReference type="Proteomes" id="UP000811481">
    <property type="component" value="Unassembled WGS sequence"/>
</dbReference>
<comment type="caution">
    <text evidence="2">The sequence shown here is derived from an EMBL/GenBank/DDBJ whole genome shotgun (WGS) entry which is preliminary data.</text>
</comment>